<organism evidence="1 2">
    <name type="scientific">Catharanthus roseus</name>
    <name type="common">Madagascar periwinkle</name>
    <name type="synonym">Vinca rosea</name>
    <dbReference type="NCBI Taxonomy" id="4058"/>
    <lineage>
        <taxon>Eukaryota</taxon>
        <taxon>Viridiplantae</taxon>
        <taxon>Streptophyta</taxon>
        <taxon>Embryophyta</taxon>
        <taxon>Tracheophyta</taxon>
        <taxon>Spermatophyta</taxon>
        <taxon>Magnoliopsida</taxon>
        <taxon>eudicotyledons</taxon>
        <taxon>Gunneridae</taxon>
        <taxon>Pentapetalae</taxon>
        <taxon>asterids</taxon>
        <taxon>lamiids</taxon>
        <taxon>Gentianales</taxon>
        <taxon>Apocynaceae</taxon>
        <taxon>Rauvolfioideae</taxon>
        <taxon>Vinceae</taxon>
        <taxon>Catharanthinae</taxon>
        <taxon>Catharanthus</taxon>
    </lineage>
</organism>
<comment type="caution">
    <text evidence="1">The sequence shown here is derived from an EMBL/GenBank/DDBJ whole genome shotgun (WGS) entry which is preliminary data.</text>
</comment>
<sequence length="113" mass="13130">MKANTYLIINRYLKSSDRRPYVSLACERGDALRKNTKRRVEDEEEEVPIKNRGPYRTKKCGCPFKCKWQQVRIVNCSYTTGATDARWMLVVPIAGLVVISSRYKSQWVGRTLL</sequence>
<dbReference type="Proteomes" id="UP001060085">
    <property type="component" value="Linkage Group LG03"/>
</dbReference>
<accession>A0ACC0BIX4</accession>
<protein>
    <submittedName>
        <fullName evidence="1">Uncharacterized protein</fullName>
    </submittedName>
</protein>
<evidence type="ECO:0000313" key="2">
    <source>
        <dbReference type="Proteomes" id="UP001060085"/>
    </source>
</evidence>
<reference evidence="2" key="1">
    <citation type="journal article" date="2023" name="Nat. Plants">
        <title>Single-cell RNA sequencing provides a high-resolution roadmap for understanding the multicellular compartmentation of specialized metabolism.</title>
        <authorList>
            <person name="Sun S."/>
            <person name="Shen X."/>
            <person name="Li Y."/>
            <person name="Li Y."/>
            <person name="Wang S."/>
            <person name="Li R."/>
            <person name="Zhang H."/>
            <person name="Shen G."/>
            <person name="Guo B."/>
            <person name="Wei J."/>
            <person name="Xu J."/>
            <person name="St-Pierre B."/>
            <person name="Chen S."/>
            <person name="Sun C."/>
        </authorList>
    </citation>
    <scope>NUCLEOTIDE SEQUENCE [LARGE SCALE GENOMIC DNA]</scope>
</reference>
<proteinExistence type="predicted"/>
<dbReference type="EMBL" id="CM044703">
    <property type="protein sequence ID" value="KAI5672552.1"/>
    <property type="molecule type" value="Genomic_DNA"/>
</dbReference>
<keyword evidence="2" id="KW-1185">Reference proteome</keyword>
<evidence type="ECO:0000313" key="1">
    <source>
        <dbReference type="EMBL" id="KAI5672552.1"/>
    </source>
</evidence>
<name>A0ACC0BIX4_CATRO</name>
<gene>
    <name evidence="1" type="ORF">M9H77_12916</name>
</gene>